<feature type="domain" description="Ice-binding protein C-terminal" evidence="2">
    <location>
        <begin position="207"/>
        <end position="234"/>
    </location>
</feature>
<dbReference type="EMBL" id="CP136920">
    <property type="protein sequence ID" value="WOO42474.1"/>
    <property type="molecule type" value="Genomic_DNA"/>
</dbReference>
<accession>A0AAQ3LDL6</accession>
<evidence type="ECO:0000259" key="2">
    <source>
        <dbReference type="Pfam" id="PF07589"/>
    </source>
</evidence>
<keyword evidence="1" id="KW-0732">Signal</keyword>
<dbReference type="AlphaFoldDB" id="A0AAQ3LDL6"/>
<keyword evidence="4" id="KW-1185">Reference proteome</keyword>
<proteinExistence type="predicted"/>
<evidence type="ECO:0000313" key="4">
    <source>
        <dbReference type="Proteomes" id="UP001304300"/>
    </source>
</evidence>
<sequence>MKNNATVRNSLSSLLITAPAVDAAVVTYNNSATIGLPGTNALYWDIDGEVINTANVTGISDFTAGFVHPYDSADAGFFIQRGTNTTTTVLNRTIFAGAKQAHRFATVLVKTFYLATHNIENVGYDFSVNTTKFATGNASSVARFASPEIPMNTPVFIGFIFNHTDSSPDLFGWAEVEWNNSPLSTASLTIHRWAYEDSGAPITTPSAIPEPATTVAGLGALALGAAGLRHWRKRKKMA</sequence>
<dbReference type="RefSeq" id="WP_317834996.1">
    <property type="nucleotide sequence ID" value="NZ_CP136920.1"/>
</dbReference>
<protein>
    <submittedName>
        <fullName evidence="3">PEP-CTERM sorting domain-containing protein</fullName>
    </submittedName>
</protein>
<name>A0AAQ3LDL6_9BACT</name>
<dbReference type="Pfam" id="PF07589">
    <property type="entry name" value="PEP-CTERM"/>
    <property type="match status" value="1"/>
</dbReference>
<dbReference type="KEGG" id="puo:RZN69_05185"/>
<evidence type="ECO:0000256" key="1">
    <source>
        <dbReference type="SAM" id="SignalP"/>
    </source>
</evidence>
<dbReference type="InterPro" id="IPR013424">
    <property type="entry name" value="Ice-binding_C"/>
</dbReference>
<evidence type="ECO:0000313" key="3">
    <source>
        <dbReference type="EMBL" id="WOO42474.1"/>
    </source>
</evidence>
<feature type="chain" id="PRO_5042888354" evidence="1">
    <location>
        <begin position="24"/>
        <end position="238"/>
    </location>
</feature>
<gene>
    <name evidence="3" type="ORF">RZN69_05185</name>
</gene>
<dbReference type="Proteomes" id="UP001304300">
    <property type="component" value="Chromosome"/>
</dbReference>
<reference evidence="3 4" key="1">
    <citation type="submission" date="2023-10" db="EMBL/GenBank/DDBJ databases">
        <title>Rubellicoccus peritrichatus gen. nov., sp. nov., isolated from an algae of coral reef tank.</title>
        <authorList>
            <person name="Luo J."/>
        </authorList>
    </citation>
    <scope>NUCLEOTIDE SEQUENCE [LARGE SCALE GENOMIC DNA]</scope>
    <source>
        <strain evidence="3 4">CR14</strain>
    </source>
</reference>
<organism evidence="3 4">
    <name type="scientific">Rubellicoccus peritrichatus</name>
    <dbReference type="NCBI Taxonomy" id="3080537"/>
    <lineage>
        <taxon>Bacteria</taxon>
        <taxon>Pseudomonadati</taxon>
        <taxon>Verrucomicrobiota</taxon>
        <taxon>Opitutia</taxon>
        <taxon>Puniceicoccales</taxon>
        <taxon>Cerasicoccaceae</taxon>
        <taxon>Rubellicoccus</taxon>
    </lineage>
</organism>
<feature type="signal peptide" evidence="1">
    <location>
        <begin position="1"/>
        <end position="23"/>
    </location>
</feature>